<evidence type="ECO:0000313" key="2">
    <source>
        <dbReference type="Proteomes" id="UP000323142"/>
    </source>
</evidence>
<reference evidence="1 2" key="1">
    <citation type="submission" date="2019-09" db="EMBL/GenBank/DDBJ databases">
        <title>Salinarimonas rosea gen. nov., sp. nov., a new member of the a-2 subgroup of the Proteobacteria.</title>
        <authorList>
            <person name="Liu J."/>
        </authorList>
    </citation>
    <scope>NUCLEOTIDE SEQUENCE [LARGE SCALE GENOMIC DNA]</scope>
    <source>
        <strain evidence="1 2">BN140002</strain>
    </source>
</reference>
<name>A0A5B2VVF5_9HYPH</name>
<gene>
    <name evidence="1" type="ORF">F0L46_02485</name>
</gene>
<comment type="caution">
    <text evidence="1">The sequence shown here is derived from an EMBL/GenBank/DDBJ whole genome shotgun (WGS) entry which is preliminary data.</text>
</comment>
<evidence type="ECO:0000313" key="1">
    <source>
        <dbReference type="EMBL" id="KAA2242176.1"/>
    </source>
</evidence>
<dbReference type="RefSeq" id="WP_149815447.1">
    <property type="nucleotide sequence ID" value="NZ_VUOA01000006.1"/>
</dbReference>
<proteinExistence type="predicted"/>
<dbReference type="OrthoDB" id="9811214at2"/>
<keyword evidence="2" id="KW-1185">Reference proteome</keyword>
<reference evidence="1 2" key="2">
    <citation type="submission" date="2019-09" db="EMBL/GenBank/DDBJ databases">
        <authorList>
            <person name="Jin C."/>
        </authorList>
    </citation>
    <scope>NUCLEOTIDE SEQUENCE [LARGE SCALE GENOMIC DNA]</scope>
    <source>
        <strain evidence="1 2">BN140002</strain>
    </source>
</reference>
<accession>A0A5B2VVF5</accession>
<dbReference type="AlphaFoldDB" id="A0A5B2VVF5"/>
<protein>
    <submittedName>
        <fullName evidence="1">Uncharacterized protein</fullName>
    </submittedName>
</protein>
<dbReference type="EMBL" id="VUOA01000006">
    <property type="protein sequence ID" value="KAA2242176.1"/>
    <property type="molecule type" value="Genomic_DNA"/>
</dbReference>
<sequence>MITGLVLVERGVEALAVTLSHLVPGVAEGLVGDAVVIARRDDEDVARVADATGAALVVIGPGDDPWTAAAGIARRDWLLCLRDGDMPADGWIRALDRFTLTASGTGLPIGRLARPWRERLPALLEGRLHGPRLRPGDLVHRSRVAEPARARVVRLPVGIVRDGG</sequence>
<organism evidence="1 2">
    <name type="scientific">Salinarimonas soli</name>
    <dbReference type="NCBI Taxonomy" id="1638099"/>
    <lineage>
        <taxon>Bacteria</taxon>
        <taxon>Pseudomonadati</taxon>
        <taxon>Pseudomonadota</taxon>
        <taxon>Alphaproteobacteria</taxon>
        <taxon>Hyphomicrobiales</taxon>
        <taxon>Salinarimonadaceae</taxon>
        <taxon>Salinarimonas</taxon>
    </lineage>
</organism>
<dbReference type="Proteomes" id="UP000323142">
    <property type="component" value="Unassembled WGS sequence"/>
</dbReference>